<dbReference type="AlphaFoldDB" id="A0A1C2DD19"/>
<dbReference type="Pfam" id="PF13481">
    <property type="entry name" value="AAA_25"/>
    <property type="match status" value="1"/>
</dbReference>
<sequence length="446" mass="50042">MNAIPPLQTFEAFEAEVTEALKPAFRSHFGAITWKDRKRPRRRLQYLVEDWLTTTGVSVIGGRSSSGKSFFALHLGMCIARGKEFFGLSVRRCGVVYQAGEGGLGLLDRMEAYAQHFEVPESEDIPFVLLPGKLDIFTKDKKDVDNFIAEVNHYSTDMEKRTGVRAGFICIDTLKKAAPGIDEISGKDNAVVLDNVYRIERDTGCHVCLVHHTNADGKKLRGHTSLRDDVEQVILIEHDKDTGIRDAVLDKIKDGEDGRKIRFTLIAVPVRSDTMEDGSTKEITSCAIVTVSEKERLKKEQEKQGVSVNPTERRILMNLFDAIDRYGKFVADEKDGPRAALGKTVVKWDYFRDVSLEKMPDVSEEERKKAIERLRTEFRRSSTFLLKSGVIGVERPFMWHTGKPIRGFPKTMPNYRGGGAPELPLDNSSTSPGMAEMIEGDGEIQL</sequence>
<dbReference type="Proteomes" id="UP000094412">
    <property type="component" value="Unassembled WGS sequence"/>
</dbReference>
<name>A0A1C2DD19_9HYPH</name>
<keyword evidence="2" id="KW-1185">Reference proteome</keyword>
<dbReference type="Gene3D" id="3.40.50.300">
    <property type="entry name" value="P-loop containing nucleotide triphosphate hydrolases"/>
    <property type="match status" value="1"/>
</dbReference>
<dbReference type="STRING" id="1566387.QV13_23970"/>
<dbReference type="SUPFAM" id="SSF52540">
    <property type="entry name" value="P-loop containing nucleoside triphosphate hydrolases"/>
    <property type="match status" value="1"/>
</dbReference>
<comment type="caution">
    <text evidence="1">The sequence shown here is derived from an EMBL/GenBank/DDBJ whole genome shotgun (WGS) entry which is preliminary data.</text>
</comment>
<accession>A0A1C2DD19</accession>
<dbReference type="RefSeq" id="WP_024922482.1">
    <property type="nucleotide sequence ID" value="NZ_MDEO01000036.1"/>
</dbReference>
<organism evidence="1 2">
    <name type="scientific">Mesorhizobium hungaricum</name>
    <dbReference type="NCBI Taxonomy" id="1566387"/>
    <lineage>
        <taxon>Bacteria</taxon>
        <taxon>Pseudomonadati</taxon>
        <taxon>Pseudomonadota</taxon>
        <taxon>Alphaproteobacteria</taxon>
        <taxon>Hyphomicrobiales</taxon>
        <taxon>Phyllobacteriaceae</taxon>
        <taxon>Mesorhizobium</taxon>
    </lineage>
</organism>
<evidence type="ECO:0000313" key="2">
    <source>
        <dbReference type="Proteomes" id="UP000094412"/>
    </source>
</evidence>
<dbReference type="OrthoDB" id="1496333at2"/>
<protein>
    <submittedName>
        <fullName evidence="1">Uncharacterized protein</fullName>
    </submittedName>
</protein>
<gene>
    <name evidence="1" type="ORF">QV13_23970</name>
</gene>
<dbReference type="EMBL" id="MDEO01000036">
    <property type="protein sequence ID" value="OCX12658.1"/>
    <property type="molecule type" value="Genomic_DNA"/>
</dbReference>
<reference evidence="1 2" key="1">
    <citation type="submission" date="2016-08" db="EMBL/GenBank/DDBJ databases">
        <title>Whole genome sequence of Mesorhizobium sp. strain UASWS1009 isolated from industrial sewage.</title>
        <authorList>
            <person name="Crovadore J."/>
            <person name="Calmin G."/>
            <person name="Chablais R."/>
            <person name="Cochard B."/>
            <person name="Lefort F."/>
        </authorList>
    </citation>
    <scope>NUCLEOTIDE SEQUENCE [LARGE SCALE GENOMIC DNA]</scope>
    <source>
        <strain evidence="1 2">UASWS1009</strain>
    </source>
</reference>
<proteinExistence type="predicted"/>
<evidence type="ECO:0000313" key="1">
    <source>
        <dbReference type="EMBL" id="OCX12658.1"/>
    </source>
</evidence>
<dbReference type="InterPro" id="IPR027417">
    <property type="entry name" value="P-loop_NTPase"/>
</dbReference>